<reference evidence="3 4" key="1">
    <citation type="submission" date="2011-09" db="EMBL/GenBank/DDBJ databases">
        <title>The draft genome of Treponema saccharophilum DSM 2985.</title>
        <authorList>
            <consortium name="US DOE Joint Genome Institute (JGI-PGF)"/>
            <person name="Lucas S."/>
            <person name="Copeland A."/>
            <person name="Lapidus A."/>
            <person name="Glavina del Rio T."/>
            <person name="Dalin E."/>
            <person name="Tice H."/>
            <person name="Bruce D."/>
            <person name="Goodwin L."/>
            <person name="Pitluck S."/>
            <person name="Peters L."/>
            <person name="Kyrpides N."/>
            <person name="Mavromatis K."/>
            <person name="Ivanova N."/>
            <person name="Markowitz V."/>
            <person name="Cheng J.-F."/>
            <person name="Hugenholtz P."/>
            <person name="Woyke T."/>
            <person name="Wu D."/>
            <person name="Gronow S."/>
            <person name="Wellnitz S."/>
            <person name="Brambilla E."/>
            <person name="Klenk H.-P."/>
            <person name="Eisen J.A."/>
        </authorList>
    </citation>
    <scope>NUCLEOTIDE SEQUENCE [LARGE SCALE GENOMIC DNA]</scope>
    <source>
        <strain evidence="3 4">DSM 2985</strain>
    </source>
</reference>
<evidence type="ECO:0000256" key="1">
    <source>
        <dbReference type="SAM" id="Coils"/>
    </source>
</evidence>
<dbReference type="Gene3D" id="3.40.50.1980">
    <property type="entry name" value="Nitrogenase molybdenum iron protein domain"/>
    <property type="match status" value="2"/>
</dbReference>
<protein>
    <submittedName>
        <fullName evidence="3">Periplasmic binding protein</fullName>
    </submittedName>
</protein>
<dbReference type="PROSITE" id="PS51257">
    <property type="entry name" value="PROKAR_LIPOPROTEIN"/>
    <property type="match status" value="1"/>
</dbReference>
<dbReference type="PANTHER" id="PTHR30535:SF34">
    <property type="entry name" value="MOLYBDATE-BINDING PROTEIN MOLA"/>
    <property type="match status" value="1"/>
</dbReference>
<dbReference type="STRING" id="907348.TresaDRAFT_0970"/>
<dbReference type="Pfam" id="PF01497">
    <property type="entry name" value="Peripla_BP_2"/>
    <property type="match status" value="1"/>
</dbReference>
<dbReference type="PANTHER" id="PTHR30535">
    <property type="entry name" value="VITAMIN B12-BINDING PROTEIN"/>
    <property type="match status" value="1"/>
</dbReference>
<name>H7EKV6_9SPIR</name>
<dbReference type="Proteomes" id="UP000003571">
    <property type="component" value="Unassembled WGS sequence"/>
</dbReference>
<comment type="caution">
    <text evidence="3">The sequence shown here is derived from an EMBL/GenBank/DDBJ whole genome shotgun (WGS) entry which is preliminary data.</text>
</comment>
<feature type="coiled-coil region" evidence="1">
    <location>
        <begin position="165"/>
        <end position="192"/>
    </location>
</feature>
<dbReference type="SUPFAM" id="SSF53807">
    <property type="entry name" value="Helical backbone' metal receptor"/>
    <property type="match status" value="1"/>
</dbReference>
<dbReference type="OrthoDB" id="368509at2"/>
<keyword evidence="1" id="KW-0175">Coiled coil</keyword>
<dbReference type="EMBL" id="AGRW01000047">
    <property type="protein sequence ID" value="EIC01681.1"/>
    <property type="molecule type" value="Genomic_DNA"/>
</dbReference>
<dbReference type="InterPro" id="IPR050902">
    <property type="entry name" value="ABC_Transporter_SBP"/>
</dbReference>
<evidence type="ECO:0000313" key="4">
    <source>
        <dbReference type="Proteomes" id="UP000003571"/>
    </source>
</evidence>
<sequence length="346" mass="39253">MIKMKQILFLFILSLFLGCSKKEIKSDSVSIKVTDYAEREISIEKAAERIIVMADNAFQIVKELGAVDKVVGLDSKTKGYWDLYLISKTNPELKSLPDLGKAKNPNNEQILSLNPDLILLKGNKESADILQSKTGIPVVAIVSKSGYDFEIYNLIGKLLGKEKNAKIVIDELQSQKGKLEKLLNEIPENERKSAYIVVQNSKGNLFRTLKKADSLALANIENVASAASKVDEWGFAEVSKEEFLNWKPDFIFLDEPLSEKSISKQNLLDDSTYKFSMAVRDNKIFVTHSFSCPKDYVFVVAEAYYYARIAYPQILSEEEYKSTINSIFDKAYGLKNYYEEWEKSHN</sequence>
<dbReference type="AlphaFoldDB" id="H7EKV6"/>
<organism evidence="3 4">
    <name type="scientific">Treponema saccharophilum DSM 2985</name>
    <dbReference type="NCBI Taxonomy" id="907348"/>
    <lineage>
        <taxon>Bacteria</taxon>
        <taxon>Pseudomonadati</taxon>
        <taxon>Spirochaetota</taxon>
        <taxon>Spirochaetia</taxon>
        <taxon>Spirochaetales</taxon>
        <taxon>Treponemataceae</taxon>
        <taxon>Treponema</taxon>
    </lineage>
</organism>
<evidence type="ECO:0000259" key="2">
    <source>
        <dbReference type="PROSITE" id="PS50983"/>
    </source>
</evidence>
<keyword evidence="4" id="KW-1185">Reference proteome</keyword>
<dbReference type="InterPro" id="IPR002491">
    <property type="entry name" value="ABC_transptr_periplasmic_BD"/>
</dbReference>
<feature type="domain" description="Fe/B12 periplasmic-binding" evidence="2">
    <location>
        <begin position="49"/>
        <end position="323"/>
    </location>
</feature>
<dbReference type="PATRIC" id="fig|907348.3.peg.1534"/>
<gene>
    <name evidence="3" type="ORF">TresaDRAFT_0970</name>
</gene>
<dbReference type="PROSITE" id="PS50983">
    <property type="entry name" value="FE_B12_PBP"/>
    <property type="match status" value="1"/>
</dbReference>
<proteinExistence type="predicted"/>
<dbReference type="RefSeq" id="WP_002704384.1">
    <property type="nucleotide sequence ID" value="NZ_AGRW01000047.1"/>
</dbReference>
<accession>H7EKV6</accession>
<dbReference type="eggNOG" id="COG0614">
    <property type="taxonomic scope" value="Bacteria"/>
</dbReference>
<evidence type="ECO:0000313" key="3">
    <source>
        <dbReference type="EMBL" id="EIC01681.1"/>
    </source>
</evidence>